<comment type="caution">
    <text evidence="1">The sequence shown here is derived from an EMBL/GenBank/DDBJ whole genome shotgun (WGS) entry which is preliminary data.</text>
</comment>
<accession>A0A7X0FE98</accession>
<organism evidence="1 2">
    <name type="scientific">Aminobacter aganoensis</name>
    <dbReference type="NCBI Taxonomy" id="83264"/>
    <lineage>
        <taxon>Bacteria</taxon>
        <taxon>Pseudomonadati</taxon>
        <taxon>Pseudomonadota</taxon>
        <taxon>Alphaproteobacteria</taxon>
        <taxon>Hyphomicrobiales</taxon>
        <taxon>Phyllobacteriaceae</taxon>
        <taxon>Aminobacter</taxon>
    </lineage>
</organism>
<dbReference type="EMBL" id="JACHOU010000034">
    <property type="protein sequence ID" value="MBB6357833.1"/>
    <property type="molecule type" value="Genomic_DNA"/>
</dbReference>
<reference evidence="1 2" key="1">
    <citation type="submission" date="2020-08" db="EMBL/GenBank/DDBJ databases">
        <title>Genomic Encyclopedia of Type Strains, Phase IV (KMG-IV): sequencing the most valuable type-strain genomes for metagenomic binning, comparative biology and taxonomic classification.</title>
        <authorList>
            <person name="Goeker M."/>
        </authorList>
    </citation>
    <scope>NUCLEOTIDE SEQUENCE [LARGE SCALE GENOMIC DNA]</scope>
    <source>
        <strain evidence="1 2">DSM 7051</strain>
    </source>
</reference>
<dbReference type="RefSeq" id="WP_055974374.1">
    <property type="nucleotide sequence ID" value="NZ_BAABEG010000001.1"/>
</dbReference>
<gene>
    <name evidence="1" type="ORF">GGR00_005657</name>
</gene>
<keyword evidence="2" id="KW-1185">Reference proteome</keyword>
<dbReference type="Proteomes" id="UP000536262">
    <property type="component" value="Unassembled WGS sequence"/>
</dbReference>
<proteinExistence type="predicted"/>
<sequence length="98" mass="11330">MSRKRKQEIELIDPPLPGYGHFPFLMHNTLVLAVSIAATMEGAHHKCTRRECRNFGRCRASPTDLRRAAFCPVPLSREADRRIEGMFLFLLRLAHGWR</sequence>
<dbReference type="AlphaFoldDB" id="A0A7X0FE98"/>
<protein>
    <submittedName>
        <fullName evidence="1">Uncharacterized protein</fullName>
    </submittedName>
</protein>
<evidence type="ECO:0000313" key="2">
    <source>
        <dbReference type="Proteomes" id="UP000536262"/>
    </source>
</evidence>
<name>A0A7X0FE98_9HYPH</name>
<evidence type="ECO:0000313" key="1">
    <source>
        <dbReference type="EMBL" id="MBB6357833.1"/>
    </source>
</evidence>